<accession>A0A9W6FT13</accession>
<proteinExistence type="predicted"/>
<reference evidence="2" key="1">
    <citation type="submission" date="2022-12" db="EMBL/GenBank/DDBJ databases">
        <title>Reference genome sequencing for broad-spectrum identification of bacterial and archaeal isolates by mass spectrometry.</title>
        <authorList>
            <person name="Sekiguchi Y."/>
            <person name="Tourlousse D.M."/>
        </authorList>
    </citation>
    <scope>NUCLEOTIDE SEQUENCE</scope>
    <source>
        <strain evidence="2">ASRB1</strain>
    </source>
</reference>
<feature type="region of interest" description="Disordered" evidence="1">
    <location>
        <begin position="1"/>
        <end position="21"/>
    </location>
</feature>
<evidence type="ECO:0000313" key="2">
    <source>
        <dbReference type="EMBL" id="GLI34699.1"/>
    </source>
</evidence>
<evidence type="ECO:0000256" key="1">
    <source>
        <dbReference type="SAM" id="MobiDB-lite"/>
    </source>
</evidence>
<organism evidence="2 3">
    <name type="scientific">Desulforhabdus amnigena</name>
    <dbReference type="NCBI Taxonomy" id="40218"/>
    <lineage>
        <taxon>Bacteria</taxon>
        <taxon>Pseudomonadati</taxon>
        <taxon>Thermodesulfobacteriota</taxon>
        <taxon>Syntrophobacteria</taxon>
        <taxon>Syntrophobacterales</taxon>
        <taxon>Syntrophobacteraceae</taxon>
        <taxon>Desulforhabdus</taxon>
    </lineage>
</organism>
<dbReference type="Proteomes" id="UP001144372">
    <property type="component" value="Unassembled WGS sequence"/>
</dbReference>
<sequence>MGRVSFGLTPNLPNTGSIEAPPQVKPVKRYIYRLLWRVLKAGATIGYFEMLKKILARALSYKSTESLTICKMEIFY</sequence>
<comment type="caution">
    <text evidence="2">The sequence shown here is derived from an EMBL/GenBank/DDBJ whole genome shotgun (WGS) entry which is preliminary data.</text>
</comment>
<name>A0A9W6FT13_9BACT</name>
<dbReference type="AlphaFoldDB" id="A0A9W6FT13"/>
<evidence type="ECO:0000313" key="3">
    <source>
        <dbReference type="Proteomes" id="UP001144372"/>
    </source>
</evidence>
<gene>
    <name evidence="2" type="ORF">DAMNIGENAA_21320</name>
</gene>
<dbReference type="EMBL" id="BSDR01000001">
    <property type="protein sequence ID" value="GLI34699.1"/>
    <property type="molecule type" value="Genomic_DNA"/>
</dbReference>
<keyword evidence="3" id="KW-1185">Reference proteome</keyword>
<protein>
    <submittedName>
        <fullName evidence="2">Uncharacterized protein</fullName>
    </submittedName>
</protein>